<protein>
    <recommendedName>
        <fullName evidence="3">SYO1-like TPR repeats domain-containing protein</fullName>
    </recommendedName>
</protein>
<dbReference type="Gene3D" id="1.25.10.10">
    <property type="entry name" value="Leucine-rich Repeat Variant"/>
    <property type="match status" value="1"/>
</dbReference>
<feature type="region of interest" description="Disordered" evidence="2">
    <location>
        <begin position="1"/>
        <end position="42"/>
    </location>
</feature>
<dbReference type="AlphaFoldDB" id="A0A507D7Q8"/>
<dbReference type="GO" id="GO:0006606">
    <property type="term" value="P:protein import into nucleus"/>
    <property type="evidence" value="ECO:0007669"/>
    <property type="project" value="TreeGrafter"/>
</dbReference>
<dbReference type="InterPro" id="IPR057990">
    <property type="entry name" value="TPR_SYO1"/>
</dbReference>
<gene>
    <name evidence="4" type="ORF">SeLEV6574_g02603</name>
</gene>
<dbReference type="VEuPathDB" id="FungiDB:SeMB42_g00182"/>
<name>A0A507D7Q8_9FUNG</name>
<dbReference type="InterPro" id="IPR016024">
    <property type="entry name" value="ARM-type_fold"/>
</dbReference>
<dbReference type="PANTHER" id="PTHR13347">
    <property type="entry name" value="HEAT REPEAT-CONTAINING PROTEIN 3"/>
    <property type="match status" value="1"/>
</dbReference>
<dbReference type="GO" id="GO:0042273">
    <property type="term" value="P:ribosomal large subunit biogenesis"/>
    <property type="evidence" value="ECO:0007669"/>
    <property type="project" value="TreeGrafter"/>
</dbReference>
<evidence type="ECO:0000256" key="2">
    <source>
        <dbReference type="SAM" id="MobiDB-lite"/>
    </source>
</evidence>
<dbReference type="InterPro" id="IPR011989">
    <property type="entry name" value="ARM-like"/>
</dbReference>
<dbReference type="Proteomes" id="UP000320475">
    <property type="component" value="Unassembled WGS sequence"/>
</dbReference>
<reference evidence="4 5" key="1">
    <citation type="journal article" date="2019" name="Sci. Rep.">
        <title>Comparative genomics of chytrid fungi reveal insights into the obligate biotrophic and pathogenic lifestyle of Synchytrium endobioticum.</title>
        <authorList>
            <person name="van de Vossenberg B.T.L.H."/>
            <person name="Warris S."/>
            <person name="Nguyen H.D.T."/>
            <person name="van Gent-Pelzer M.P.E."/>
            <person name="Joly D.L."/>
            <person name="van de Geest H.C."/>
            <person name="Bonants P.J.M."/>
            <person name="Smith D.S."/>
            <person name="Levesque C.A."/>
            <person name="van der Lee T.A.J."/>
        </authorList>
    </citation>
    <scope>NUCLEOTIDE SEQUENCE [LARGE SCALE GENOMIC DNA]</scope>
    <source>
        <strain evidence="4 5">LEV6574</strain>
    </source>
</reference>
<dbReference type="EMBL" id="QEAM01000075">
    <property type="protein sequence ID" value="TPX47533.1"/>
    <property type="molecule type" value="Genomic_DNA"/>
</dbReference>
<accession>A0A507D7Q8</accession>
<feature type="compositionally biased region" description="Basic residues" evidence="2">
    <location>
        <begin position="1"/>
        <end position="12"/>
    </location>
</feature>
<dbReference type="OrthoDB" id="288703at2759"/>
<feature type="compositionally biased region" description="Polar residues" evidence="2">
    <location>
        <begin position="26"/>
        <end position="35"/>
    </location>
</feature>
<dbReference type="PANTHER" id="PTHR13347:SF1">
    <property type="entry name" value="HEAT REPEAT-CONTAINING PROTEIN 3"/>
    <property type="match status" value="1"/>
</dbReference>
<dbReference type="InterPro" id="IPR052616">
    <property type="entry name" value="SYO1-like"/>
</dbReference>
<evidence type="ECO:0000256" key="1">
    <source>
        <dbReference type="ARBA" id="ARBA00049983"/>
    </source>
</evidence>
<organism evidence="4 5">
    <name type="scientific">Synchytrium endobioticum</name>
    <dbReference type="NCBI Taxonomy" id="286115"/>
    <lineage>
        <taxon>Eukaryota</taxon>
        <taxon>Fungi</taxon>
        <taxon>Fungi incertae sedis</taxon>
        <taxon>Chytridiomycota</taxon>
        <taxon>Chytridiomycota incertae sedis</taxon>
        <taxon>Chytridiomycetes</taxon>
        <taxon>Synchytriales</taxon>
        <taxon>Synchytriaceae</taxon>
        <taxon>Synchytrium</taxon>
    </lineage>
</organism>
<evidence type="ECO:0000259" key="3">
    <source>
        <dbReference type="Pfam" id="PF25567"/>
    </source>
</evidence>
<dbReference type="Pfam" id="PF25567">
    <property type="entry name" value="TPR_SYO1"/>
    <property type="match status" value="1"/>
</dbReference>
<feature type="domain" description="SYO1-like TPR repeats" evidence="3">
    <location>
        <begin position="463"/>
        <end position="688"/>
    </location>
</feature>
<proteinExistence type="inferred from homology"/>
<comment type="caution">
    <text evidence="4">The sequence shown here is derived from an EMBL/GenBank/DDBJ whole genome shotgun (WGS) entry which is preliminary data.</text>
</comment>
<sequence>MTKTRKQIRVKRDRPGPLPSRKAGPTVSTASDNGTDGSGSMPASIPILNKLSSLDVDDRAWTASAIAHLAAENQQTRQLLLANNVIGELSKAMADPNPEIAVEIIGALRNLALEDEVNILEEMKMKNVFDLLLSHLIRIAEALLPNQIQPDITADEKAVPLYRLAEQCLLLLLSFLQFSEQCMSSVAASSSILNFMIYASFPNHNIPTPVITASLHCLNVLADDAESSLISSLHESHPDLITSLLDVASEGSYGFNAFDDDNRMMVRVLAANLVCNLAAARESKLQVFTNAVLPAVISALSSFDLAGCLGRGAELEKEFEIDVVSKAVNGSISNSGESAPEGDMVEDERQTYAEEVSPSGKVLKAQSAISVLESHFVTVHYALELLANALADTSSSDWADIESGREVCDIAMMDHSEAIEQDDDASSDLMAQVMTQSAPTLVPLLASLCQLGCLRISPSPNPACLSSSMQGTRVRALSCMETLTMGLDKSWFESKNCQEITAMWSWLADIANHCSSTDGGNGASDLESVESCVGVMWAFCRGLTGSSVQIVYTDQQLDALISLCTYSNNPPSLIIKALHVLSLLVSRPSHMLQNKKVGLVLLALIGSSSPEVVFEALDAIFDVYADASFDYDAPVFVGMGFLKRLKDSVEIVKDKVKNVDRKKDKVLFARGKEAMENLLAFIQYKESERA</sequence>
<dbReference type="GO" id="GO:0051082">
    <property type="term" value="F:unfolded protein binding"/>
    <property type="evidence" value="ECO:0007669"/>
    <property type="project" value="TreeGrafter"/>
</dbReference>
<evidence type="ECO:0000313" key="4">
    <source>
        <dbReference type="EMBL" id="TPX47533.1"/>
    </source>
</evidence>
<dbReference type="SUPFAM" id="SSF48371">
    <property type="entry name" value="ARM repeat"/>
    <property type="match status" value="1"/>
</dbReference>
<evidence type="ECO:0000313" key="5">
    <source>
        <dbReference type="Proteomes" id="UP000320475"/>
    </source>
</evidence>
<comment type="similarity">
    <text evidence="1">Belongs to the nuclear import and ribosome assembly adapter family.</text>
</comment>